<dbReference type="SMART" id="SM00249">
    <property type="entry name" value="PHD"/>
    <property type="match status" value="2"/>
</dbReference>
<keyword evidence="1" id="KW-0479">Metal-binding</keyword>
<feature type="compositionally biased region" description="Polar residues" evidence="8">
    <location>
        <begin position="705"/>
        <end position="718"/>
    </location>
</feature>
<dbReference type="InterPro" id="IPR011011">
    <property type="entry name" value="Znf_FYVE_PHD"/>
</dbReference>
<evidence type="ECO:0000313" key="12">
    <source>
        <dbReference type="Proteomes" id="UP000046393"/>
    </source>
</evidence>
<dbReference type="InterPro" id="IPR050701">
    <property type="entry name" value="Histone_Mod_Regulator"/>
</dbReference>
<dbReference type="CDD" id="cd15572">
    <property type="entry name" value="PHD_BRPF"/>
    <property type="match status" value="1"/>
</dbReference>
<dbReference type="PROSITE" id="PS01359">
    <property type="entry name" value="ZF_PHD_1"/>
    <property type="match status" value="1"/>
</dbReference>
<dbReference type="FunFam" id="3.30.40.10:FF:000008">
    <property type="entry name" value="Bromodomain containing 1, isoform CRA_a"/>
    <property type="match status" value="1"/>
</dbReference>
<evidence type="ECO:0000256" key="3">
    <source>
        <dbReference type="ARBA" id="ARBA00022771"/>
    </source>
</evidence>
<sequence>MINVKTLFEMRNSSEGQVPPPEKIIDVCINGRPVHVNVMQPLQVRFVEDSSLPPSKRSDVVLARYRGIKASATLPKRSVKLLQRNLGTSFVCPKEYVKFKMKTNEELDAIIEYEVDEEVGDIEWLRLFNKQMKNEEFLTEETFEKVIDRLEKKSFFQSSKGAVTFYNHSVDQDAECCICNDGEVSNVNQIIFCDMCNIPVHQDCYGVPYIPEGIWLCRKCQLSPSSPVECVLCPSSHGAFKQTVDGRWAHVVCATWLNEVHFANNVFLEPIDGVEESLRIRRRLRCIVCKKKHGACLQCSMKSCTRSFHVTCARTAGLDMRTIPINKPNSECEFKYTAACHYHSASFKKEVVSLGNDVSKMKKKMDEMMKKARERLEARCHEAPPFSLPTVSAKTLSDIKEEVHISETTMQLIQKYWEQKRSARCGVPLIRRLMNNKSQRIEKEGEEEVIGDKNEDAFSVMRNWLERTRLLCELVKKREKLKLDYYSHCAFMVDRYTKPLNGVMNDVLDYITSKDYNNVFANPVTDKEVPGYSTVIKNPMDLSTMRKKLVRGEYKKLGNMKDDFLLMMRNCSSFNRHNQWFWKYGHRLQRIGLKYFKTAERVVRRQNVTSEIIDAISKIPLSSAKMKLVDNTESTASSKLLESGADMLTEYKREINRSISRPITDFFCAPAKNEEVVPANNNSPVKKKLRGIKTSLDHYRKPSRSAMTSPTDNSTEEYSTADELPRVTRSIQRLSHHRSQIVEIGYDFQHNDIVWVESGGKREIGRVVDLRMKVLMGNDPIDDMIKERPKDYSQYTLVSNWMPTSCVSHCDLKVVNYGLYSYLQDALEEAREFICFNFV</sequence>
<dbReference type="SUPFAM" id="SSF57903">
    <property type="entry name" value="FYVE/PHD zinc finger"/>
    <property type="match status" value="1"/>
</dbReference>
<dbReference type="GO" id="GO:0008270">
    <property type="term" value="F:zinc ion binding"/>
    <property type="evidence" value="ECO:0007669"/>
    <property type="project" value="UniProtKB-KW"/>
</dbReference>
<dbReference type="Pfam" id="PF13832">
    <property type="entry name" value="zf-HC5HC2H_2"/>
    <property type="match status" value="1"/>
</dbReference>
<feature type="domain" description="PHD-type" evidence="11">
    <location>
        <begin position="227"/>
        <end position="344"/>
    </location>
</feature>
<feature type="domain" description="Bromo" evidence="9">
    <location>
        <begin position="512"/>
        <end position="582"/>
    </location>
</feature>
<dbReference type="AlphaFoldDB" id="A0A0N5AUB7"/>
<feature type="region of interest" description="Disordered" evidence="8">
    <location>
        <begin position="700"/>
        <end position="723"/>
    </location>
</feature>
<dbReference type="SMART" id="SM00297">
    <property type="entry name" value="BROMO"/>
    <property type="match status" value="1"/>
</dbReference>
<evidence type="ECO:0000256" key="8">
    <source>
        <dbReference type="SAM" id="MobiDB-lite"/>
    </source>
</evidence>
<keyword evidence="2" id="KW-0677">Repeat</keyword>
<evidence type="ECO:0000256" key="4">
    <source>
        <dbReference type="ARBA" id="ARBA00022833"/>
    </source>
</evidence>
<evidence type="ECO:0000256" key="5">
    <source>
        <dbReference type="ARBA" id="ARBA00023117"/>
    </source>
</evidence>
<keyword evidence="12" id="KW-1185">Reference proteome</keyword>
<dbReference type="InterPro" id="IPR001487">
    <property type="entry name" value="Bromodomain"/>
</dbReference>
<reference evidence="13" key="1">
    <citation type="submission" date="2017-02" db="UniProtKB">
        <authorList>
            <consortium name="WormBaseParasite"/>
        </authorList>
    </citation>
    <scope>IDENTIFICATION</scope>
</reference>
<keyword evidence="4" id="KW-0862">Zinc</keyword>
<dbReference type="WBParaSite" id="SMUV_0000844801-mRNA-1">
    <property type="protein sequence ID" value="SMUV_0000844801-mRNA-1"/>
    <property type="gene ID" value="SMUV_0000844801"/>
</dbReference>
<dbReference type="PROSITE" id="PS50014">
    <property type="entry name" value="BROMODOMAIN_2"/>
    <property type="match status" value="1"/>
</dbReference>
<evidence type="ECO:0000256" key="2">
    <source>
        <dbReference type="ARBA" id="ARBA00022737"/>
    </source>
</evidence>
<evidence type="ECO:0000313" key="13">
    <source>
        <dbReference type="WBParaSite" id="SMUV_0000844801-mRNA-1"/>
    </source>
</evidence>
<dbReference type="InterPro" id="IPR013083">
    <property type="entry name" value="Znf_RING/FYVE/PHD"/>
</dbReference>
<dbReference type="PROSITE" id="PS51805">
    <property type="entry name" value="EPHD"/>
    <property type="match status" value="1"/>
</dbReference>
<keyword evidence="5 6" id="KW-0103">Bromodomain</keyword>
<evidence type="ECO:0000259" key="11">
    <source>
        <dbReference type="PROSITE" id="PS51805"/>
    </source>
</evidence>
<accession>A0A0N5AUB7</accession>
<evidence type="ECO:0000256" key="7">
    <source>
        <dbReference type="PROSITE-ProRule" id="PRU00146"/>
    </source>
</evidence>
<dbReference type="STRING" id="451379.A0A0N5AUB7"/>
<dbReference type="PANTHER" id="PTHR13793:SF107">
    <property type="entry name" value="BROMODOMAIN-CONTAINING PROTEIN HOMOLOG"/>
    <property type="match status" value="1"/>
</dbReference>
<dbReference type="Gene3D" id="3.30.40.10">
    <property type="entry name" value="Zinc/RING finger domain, C3HC4 (zinc finger)"/>
    <property type="match status" value="2"/>
</dbReference>
<dbReference type="Pfam" id="PF00439">
    <property type="entry name" value="Bromodomain"/>
    <property type="match status" value="1"/>
</dbReference>
<dbReference type="InterPro" id="IPR019787">
    <property type="entry name" value="Znf_PHD-finger"/>
</dbReference>
<dbReference type="PROSITE" id="PS50016">
    <property type="entry name" value="ZF_PHD_2"/>
    <property type="match status" value="1"/>
</dbReference>
<dbReference type="InterPro" id="IPR019542">
    <property type="entry name" value="Enhancer_polycomb-like_N"/>
</dbReference>
<evidence type="ECO:0000256" key="1">
    <source>
        <dbReference type="ARBA" id="ARBA00022723"/>
    </source>
</evidence>
<dbReference type="Proteomes" id="UP000046393">
    <property type="component" value="Unplaced"/>
</dbReference>
<dbReference type="PANTHER" id="PTHR13793">
    <property type="entry name" value="PHD FINGER PROTEINS"/>
    <property type="match status" value="1"/>
</dbReference>
<evidence type="ECO:0000256" key="6">
    <source>
        <dbReference type="PROSITE-ProRule" id="PRU00035"/>
    </source>
</evidence>
<keyword evidence="3 7" id="KW-0863">Zinc-finger</keyword>
<feature type="domain" description="PHD-type" evidence="10">
    <location>
        <begin position="173"/>
        <end position="223"/>
    </location>
</feature>
<dbReference type="GO" id="GO:0006357">
    <property type="term" value="P:regulation of transcription by RNA polymerase II"/>
    <property type="evidence" value="ECO:0007669"/>
    <property type="project" value="TreeGrafter"/>
</dbReference>
<dbReference type="Pfam" id="PF13831">
    <property type="entry name" value="PHD_2"/>
    <property type="match status" value="1"/>
</dbReference>
<organism evidence="12 13">
    <name type="scientific">Syphacia muris</name>
    <dbReference type="NCBI Taxonomy" id="451379"/>
    <lineage>
        <taxon>Eukaryota</taxon>
        <taxon>Metazoa</taxon>
        <taxon>Ecdysozoa</taxon>
        <taxon>Nematoda</taxon>
        <taxon>Chromadorea</taxon>
        <taxon>Rhabditida</taxon>
        <taxon>Spirurina</taxon>
        <taxon>Oxyuridomorpha</taxon>
        <taxon>Oxyuroidea</taxon>
        <taxon>Oxyuridae</taxon>
        <taxon>Syphacia</taxon>
    </lineage>
</organism>
<dbReference type="InterPro" id="IPR036427">
    <property type="entry name" value="Bromodomain-like_sf"/>
</dbReference>
<name>A0A0N5AUB7_9BILA</name>
<dbReference type="InterPro" id="IPR001965">
    <property type="entry name" value="Znf_PHD"/>
</dbReference>
<dbReference type="PRINTS" id="PR00503">
    <property type="entry name" value="BROMODOMAIN"/>
</dbReference>
<dbReference type="InterPro" id="IPR019786">
    <property type="entry name" value="Zinc_finger_PHD-type_CS"/>
</dbReference>
<dbReference type="InterPro" id="IPR034732">
    <property type="entry name" value="EPHD"/>
</dbReference>
<evidence type="ECO:0000259" key="10">
    <source>
        <dbReference type="PROSITE" id="PS50016"/>
    </source>
</evidence>
<dbReference type="Pfam" id="PF10513">
    <property type="entry name" value="EPL1"/>
    <property type="match status" value="1"/>
</dbReference>
<evidence type="ECO:0000259" key="9">
    <source>
        <dbReference type="PROSITE" id="PS50014"/>
    </source>
</evidence>
<proteinExistence type="predicted"/>
<dbReference type="SUPFAM" id="SSF47370">
    <property type="entry name" value="Bromodomain"/>
    <property type="match status" value="1"/>
</dbReference>
<dbReference type="Gene3D" id="1.20.920.10">
    <property type="entry name" value="Bromodomain-like"/>
    <property type="match status" value="1"/>
</dbReference>
<protein>
    <submittedName>
        <fullName evidence="13">Histone acetyltransferase</fullName>
    </submittedName>
</protein>